<dbReference type="PANTHER" id="PTHR44085">
    <property type="entry name" value="SEPIAPTERIN REDUCTASE"/>
    <property type="match status" value="1"/>
</dbReference>
<dbReference type="PROSITE" id="PS00061">
    <property type="entry name" value="ADH_SHORT"/>
    <property type="match status" value="1"/>
</dbReference>
<comment type="similarity">
    <text evidence="2">Belongs to the short-chain dehydrogenases/reductases (SDR) family.</text>
</comment>
<dbReference type="InterPro" id="IPR036291">
    <property type="entry name" value="NAD(P)-bd_dom_sf"/>
</dbReference>
<keyword evidence="4" id="KW-0521">NADP</keyword>
<keyword evidence="3" id="KW-0963">Cytoplasm</keyword>
<dbReference type="PANTHER" id="PTHR44085:SF2">
    <property type="entry name" value="SEPIAPTERIN REDUCTASE"/>
    <property type="match status" value="1"/>
</dbReference>
<dbReference type="Gene3D" id="3.40.50.720">
    <property type="entry name" value="NAD(P)-binding Rossmann-like Domain"/>
    <property type="match status" value="1"/>
</dbReference>
<dbReference type="STRING" id="407036.SAMN05216243_1354"/>
<dbReference type="NCBIfam" id="NF005381">
    <property type="entry name" value="PRK06924.1"/>
    <property type="match status" value="1"/>
</dbReference>
<dbReference type="SUPFAM" id="SSF51735">
    <property type="entry name" value="NAD(P)-binding Rossmann-fold domains"/>
    <property type="match status" value="1"/>
</dbReference>
<dbReference type="AlphaFoldDB" id="A0A1G8XH38"/>
<accession>A0A1G8XH38</accession>
<evidence type="ECO:0000256" key="3">
    <source>
        <dbReference type="ARBA" id="ARBA00022490"/>
    </source>
</evidence>
<evidence type="ECO:0000256" key="5">
    <source>
        <dbReference type="ARBA" id="ARBA00023002"/>
    </source>
</evidence>
<keyword evidence="7" id="KW-1185">Reference proteome</keyword>
<dbReference type="InterPro" id="IPR002347">
    <property type="entry name" value="SDR_fam"/>
</dbReference>
<dbReference type="EMBL" id="FNFL01000001">
    <property type="protein sequence ID" value="SDJ89736.1"/>
    <property type="molecule type" value="Genomic_DNA"/>
</dbReference>
<dbReference type="GO" id="GO:0005737">
    <property type="term" value="C:cytoplasm"/>
    <property type="evidence" value="ECO:0007669"/>
    <property type="project" value="UniProtKB-SubCell"/>
</dbReference>
<reference evidence="6 7" key="1">
    <citation type="submission" date="2016-10" db="EMBL/GenBank/DDBJ databases">
        <authorList>
            <person name="de Groot N.N."/>
        </authorList>
    </citation>
    <scope>NUCLEOTIDE SEQUENCE [LARGE SCALE GENOMIC DNA]</scope>
    <source>
        <strain evidence="6 7">CGMCC 1.6502</strain>
    </source>
</reference>
<evidence type="ECO:0000256" key="2">
    <source>
        <dbReference type="ARBA" id="ARBA00006484"/>
    </source>
</evidence>
<evidence type="ECO:0000256" key="4">
    <source>
        <dbReference type="ARBA" id="ARBA00022857"/>
    </source>
</evidence>
<evidence type="ECO:0000313" key="6">
    <source>
        <dbReference type="EMBL" id="SDJ89736.1"/>
    </source>
</evidence>
<comment type="subcellular location">
    <subcellularLocation>
        <location evidence="1">Cytoplasm</location>
    </subcellularLocation>
</comment>
<dbReference type="PRINTS" id="PR00081">
    <property type="entry name" value="GDHRDH"/>
</dbReference>
<dbReference type="Proteomes" id="UP000198694">
    <property type="component" value="Unassembled WGS sequence"/>
</dbReference>
<protein>
    <submittedName>
        <fullName evidence="6">Benzil reductase ((S)-benzoin forming)</fullName>
    </submittedName>
</protein>
<proteinExistence type="inferred from homology"/>
<dbReference type="RefSeq" id="WP_093212227.1">
    <property type="nucleotide sequence ID" value="NZ_FNFL01000001.1"/>
</dbReference>
<sequence>MELAIVTGVSRGLGAAIAELMLEKGTAVMGLARQENKHLQKVAEDNSTTFESKKCDLNNLHQVEAIFTEIANKAFNGMYHKVYLINNAGVVNPVDTAGNYSVESLSNHVNVNLTAPMATSNLFLHQAAASRTELVVVNVTSGAAQRSVYGWSAYCSTKAALNRFTETVALEQEELGTRCKAILYDPGIMDTEMQGTIRSSSEEQFKDVENFKQYKETNSLRDTKVVAEALLNFLEEGEDLVNGKIYSIKDLY</sequence>
<organism evidence="6 7">
    <name type="scientific">Sediminibacillus albus</name>
    <dbReference type="NCBI Taxonomy" id="407036"/>
    <lineage>
        <taxon>Bacteria</taxon>
        <taxon>Bacillati</taxon>
        <taxon>Bacillota</taxon>
        <taxon>Bacilli</taxon>
        <taxon>Bacillales</taxon>
        <taxon>Bacillaceae</taxon>
        <taxon>Sediminibacillus</taxon>
    </lineage>
</organism>
<dbReference type="GO" id="GO:0004757">
    <property type="term" value="F:sepiapterin reductase (NADP+) activity"/>
    <property type="evidence" value="ECO:0007669"/>
    <property type="project" value="TreeGrafter"/>
</dbReference>
<dbReference type="GO" id="GO:0006729">
    <property type="term" value="P:tetrahydrobiopterin biosynthetic process"/>
    <property type="evidence" value="ECO:0007669"/>
    <property type="project" value="TreeGrafter"/>
</dbReference>
<keyword evidence="5" id="KW-0560">Oxidoreductase</keyword>
<dbReference type="Pfam" id="PF00106">
    <property type="entry name" value="adh_short"/>
    <property type="match status" value="1"/>
</dbReference>
<evidence type="ECO:0000313" key="7">
    <source>
        <dbReference type="Proteomes" id="UP000198694"/>
    </source>
</evidence>
<evidence type="ECO:0000256" key="1">
    <source>
        <dbReference type="ARBA" id="ARBA00004496"/>
    </source>
</evidence>
<dbReference type="InterPro" id="IPR051721">
    <property type="entry name" value="Biopterin_syn/organic_redct"/>
</dbReference>
<name>A0A1G8XH38_9BACI</name>
<dbReference type="OrthoDB" id="9794387at2"/>
<dbReference type="InterPro" id="IPR020904">
    <property type="entry name" value="Sc_DH/Rdtase_CS"/>
</dbReference>
<gene>
    <name evidence="6" type="ORF">SAMN05216243_1354</name>
</gene>